<dbReference type="AlphaFoldDB" id="A0A060CC86"/>
<protein>
    <submittedName>
        <fullName evidence="2">CAZy families GH35 protein</fullName>
    </submittedName>
</protein>
<feature type="domain" description="Beta-galactosidase 1-like first all-beta" evidence="1">
    <location>
        <begin position="74"/>
        <end position="138"/>
    </location>
</feature>
<organism evidence="2">
    <name type="scientific">uncultured Sanguibacter sp</name>
    <dbReference type="NCBI Taxonomy" id="435288"/>
    <lineage>
        <taxon>Bacteria</taxon>
        <taxon>Bacillati</taxon>
        <taxon>Actinomycetota</taxon>
        <taxon>Actinomycetes</taxon>
        <taxon>Micrococcales</taxon>
        <taxon>Sanguibacteraceae</taxon>
        <taxon>Sanguibacter</taxon>
        <taxon>environmental samples</taxon>
    </lineage>
</organism>
<reference evidence="2" key="1">
    <citation type="journal article" date="2013" name="Environ. Microbiol.">
        <title>Seasonally variable intestinal metagenomes of the red palm weevil (Rhynchophorus ferrugineus).</title>
        <authorList>
            <person name="Jia S."/>
            <person name="Zhang X."/>
            <person name="Zhang G."/>
            <person name="Yin A."/>
            <person name="Zhang S."/>
            <person name="Li F."/>
            <person name="Wang L."/>
            <person name="Zhao D."/>
            <person name="Yun Q."/>
            <person name="Tala"/>
            <person name="Wang J."/>
            <person name="Sun G."/>
            <person name="Baabdullah M."/>
            <person name="Yu X."/>
            <person name="Hu S."/>
            <person name="Al-Mssallem I.S."/>
            <person name="Yu J."/>
        </authorList>
    </citation>
    <scope>NUCLEOTIDE SEQUENCE</scope>
</reference>
<accession>A0A060CC86</accession>
<evidence type="ECO:0000313" key="2">
    <source>
        <dbReference type="EMBL" id="AIA90341.1"/>
    </source>
</evidence>
<dbReference type="EMBL" id="KF123041">
    <property type="protein sequence ID" value="AIA90341.1"/>
    <property type="molecule type" value="Genomic_DNA"/>
</dbReference>
<proteinExistence type="predicted"/>
<dbReference type="Gene3D" id="2.60.120.260">
    <property type="entry name" value="Galactose-binding domain-like"/>
    <property type="match status" value="1"/>
</dbReference>
<feature type="non-terminal residue" evidence="2">
    <location>
        <position position="1"/>
    </location>
</feature>
<evidence type="ECO:0000259" key="1">
    <source>
        <dbReference type="Pfam" id="PF21317"/>
    </source>
</evidence>
<dbReference type="InterPro" id="IPR048912">
    <property type="entry name" value="BetaGal1-like_ABD1"/>
</dbReference>
<sequence>EVIGRYAPLPADVPADRASAPCPEVRLSAWWTLEEIRAVLPEPVNAGPTPDLADLGADCALALLSTEVYADDEVLDLGDVRDRAIVLVDGRPIATVGRSDGSSVVRLPEVDGLLEVLVEDLGRINYGPLIGQSKGLAGGRAHKAA</sequence>
<dbReference type="Pfam" id="PF21317">
    <property type="entry name" value="BetaGal_ABD_1"/>
    <property type="match status" value="1"/>
</dbReference>
<name>A0A060CC86_9MICO</name>